<organism evidence="1">
    <name type="scientific">Halorubrum lacusprofundi</name>
    <dbReference type="NCBI Taxonomy" id="2247"/>
    <lineage>
        <taxon>Archaea</taxon>
        <taxon>Methanobacteriati</taxon>
        <taxon>Methanobacteriota</taxon>
        <taxon>Stenosarchaea group</taxon>
        <taxon>Halobacteria</taxon>
        <taxon>Halobacteriales</taxon>
        <taxon>Haloferacaceae</taxon>
        <taxon>Halorubrum</taxon>
    </lineage>
</organism>
<proteinExistence type="predicted"/>
<keyword evidence="1" id="KW-0614">Plasmid</keyword>
<dbReference type="EMBL" id="KX906370">
    <property type="protein sequence ID" value="ASK38221.1"/>
    <property type="molecule type" value="Genomic_DNA"/>
</dbReference>
<geneLocation type="plasmid" evidence="1">
    <name>pR1SE2</name>
</geneLocation>
<dbReference type="AlphaFoldDB" id="A0A220SX73"/>
<protein>
    <submittedName>
        <fullName evidence="1">Uncharacterized protein</fullName>
    </submittedName>
</protein>
<reference evidence="1" key="1">
    <citation type="submission" date="2016-09" db="EMBL/GenBank/DDBJ databases">
        <title>A plasmid goes viral.</title>
        <authorList>
            <person name="Erdmann S."/>
            <person name="Tschitschko B."/>
            <person name="Cavicchioli R."/>
        </authorList>
    </citation>
    <scope>NUCLEOTIDE SEQUENCE</scope>
    <source>
        <strain evidence="1">HLS1</strain>
        <plasmid evidence="1">pR1SE2</plasmid>
    </source>
</reference>
<accession>A0A220SX73</accession>
<name>A0A220SX73_9EURY</name>
<sequence>MVGLSPARYYHNQFESRRSWRSRITLTGNSETLRVEQLVASSLQLRHLVCRWRLDTSAGDDHRLVLISGRQPGGLELRVCSRDAIPLGEAFPPRVQTGPPCVLQLGLPTVARDRVALGGGTVLASEADGGADAGGLVVLVRDVRRSL</sequence>
<evidence type="ECO:0000313" key="1">
    <source>
        <dbReference type="EMBL" id="ASK38221.1"/>
    </source>
</evidence>